<evidence type="ECO:0000313" key="3">
    <source>
        <dbReference type="Proteomes" id="UP000001847"/>
    </source>
</evidence>
<reference evidence="2 3" key="1">
    <citation type="journal article" date="2008" name="PLoS ONE">
        <title>Genome sequence of the saprophyte Leptospira biflexa provides insights into the evolution of Leptospira and the pathogenesis of leptospirosis.</title>
        <authorList>
            <person name="Picardeau M."/>
            <person name="Bulach D.M."/>
            <person name="Bouchier C."/>
            <person name="Zuerner R.L."/>
            <person name="Zidane N."/>
            <person name="Wilson P.J."/>
            <person name="Creno S."/>
            <person name="Kuczek E.S."/>
            <person name="Bommezzadri S."/>
            <person name="Davis J.C."/>
            <person name="McGrath A."/>
            <person name="Johnson M.J."/>
            <person name="Boursaux-Eude C."/>
            <person name="Seemann T."/>
            <person name="Rouy Z."/>
            <person name="Coppel R.L."/>
            <person name="Rood J.I."/>
            <person name="Lajus A."/>
            <person name="Davies J.K."/>
            <person name="Medigue C."/>
            <person name="Adler B."/>
        </authorList>
    </citation>
    <scope>NUCLEOTIDE SEQUENCE [LARGE SCALE GENOMIC DNA]</scope>
    <source>
        <strain evidence="3">Patoc 1 / ATCC 23582 / Paris</strain>
    </source>
</reference>
<dbReference type="BioCyc" id="LBIF456481:LEPBI_RS01830-MONOMER"/>
<evidence type="ECO:0000313" key="2">
    <source>
        <dbReference type="EMBL" id="ABZ96517.1"/>
    </source>
</evidence>
<dbReference type="STRING" id="456481.LEPBI_I0374"/>
<dbReference type="EMBL" id="CP000786">
    <property type="protein sequence ID" value="ABZ96517.1"/>
    <property type="molecule type" value="Genomic_DNA"/>
</dbReference>
<dbReference type="Proteomes" id="UP000001847">
    <property type="component" value="Chromosome I"/>
</dbReference>
<dbReference type="KEGG" id="lbi:LEPBI_I0374"/>
<name>B0SIZ8_LEPBP</name>
<dbReference type="PANTHER" id="PTHR36302">
    <property type="entry name" value="BLR7088 PROTEIN"/>
    <property type="match status" value="1"/>
</dbReference>
<dbReference type="AlphaFoldDB" id="B0SIZ8"/>
<feature type="compositionally biased region" description="Polar residues" evidence="1">
    <location>
        <begin position="154"/>
        <end position="171"/>
    </location>
</feature>
<dbReference type="SUPFAM" id="SSF110087">
    <property type="entry name" value="DR1885-like metal-binding protein"/>
    <property type="match status" value="1"/>
</dbReference>
<protein>
    <recommendedName>
        <fullName evidence="4">Copper chaperone PCu(A)C</fullName>
    </recommendedName>
</protein>
<dbReference type="PANTHER" id="PTHR36302:SF1">
    <property type="entry name" value="COPPER CHAPERONE PCU(A)C"/>
    <property type="match status" value="1"/>
</dbReference>
<dbReference type="InterPro" id="IPR025737">
    <property type="entry name" value="FApF"/>
</dbReference>
<dbReference type="Gene3D" id="2.60.40.1890">
    <property type="entry name" value="PCu(A)C copper chaperone"/>
    <property type="match status" value="1"/>
</dbReference>
<dbReference type="Pfam" id="PF13557">
    <property type="entry name" value="Phenol_MetA_deg"/>
    <property type="match status" value="1"/>
</dbReference>
<dbReference type="HOGENOM" id="CLU_487287_0_0_12"/>
<accession>B0SIZ8</accession>
<dbReference type="OrthoDB" id="5450709at2"/>
<dbReference type="InterPro" id="IPR007410">
    <property type="entry name" value="LpqE-like"/>
</dbReference>
<dbReference type="InterPro" id="IPR058248">
    <property type="entry name" value="Lxx211020-like"/>
</dbReference>
<sequence>MIKFHSTGLFGKGKQTFMKLITSFVAILIFLISPLFANEINIKNAYLKYNTGSNSVIYLNISNQSNQDVKLIQAKSNIADRVELYDMMSTESGKKMVLVSAIPVPKKTNVTLSPNGYHIMIFGIKSPLKLKEMIPLRLIFADGNELDIKIPVETTSPNANHSQLNPNQNQSNKKEENSKEFHTRSGEGSNGNDTSLTNDSMEEDHSTHDHHGNEGDHNHNRADMIGPAGIMNPHIHEKGKWMIDYRYMGMKMWGLQSGTKGQSDLGTLYFPYTDPTVAMPTGSLITSSPIGTTIPILSQNNFNYMSVPTDMVMEMNMASVMTSLSDKWMIMFMVPVIKNRMTMLSSNFDRAPMSSSGIGDVSFSAAYRLIKTEHQNFFTGMGISLPTGSIDERDNMPMMGKQKVPYNMQPGTGTYNLLPQLSYNGQYDRFSWGILSQANLRMGKNDNNYKFGNRYEISSWISYLVFDEMSVSLRVAKQRWLNLQGLDATLDPKMDPQNDPYRQGGMRSDWFVGMNFLVTKGMLSGIRFGFEYGRPFHQNLNGPQMTTRELVNVFASFTF</sequence>
<organism evidence="2 3">
    <name type="scientific">Leptospira biflexa serovar Patoc (strain Patoc 1 / ATCC 23582 / Paris)</name>
    <dbReference type="NCBI Taxonomy" id="456481"/>
    <lineage>
        <taxon>Bacteria</taxon>
        <taxon>Pseudomonadati</taxon>
        <taxon>Spirochaetota</taxon>
        <taxon>Spirochaetia</taxon>
        <taxon>Leptospirales</taxon>
        <taxon>Leptospiraceae</taxon>
        <taxon>Leptospira</taxon>
    </lineage>
</organism>
<feature type="compositionally biased region" description="Basic and acidic residues" evidence="1">
    <location>
        <begin position="203"/>
        <end position="222"/>
    </location>
</feature>
<evidence type="ECO:0000256" key="1">
    <source>
        <dbReference type="SAM" id="MobiDB-lite"/>
    </source>
</evidence>
<evidence type="ECO:0008006" key="4">
    <source>
        <dbReference type="Google" id="ProtNLM"/>
    </source>
</evidence>
<feature type="region of interest" description="Disordered" evidence="1">
    <location>
        <begin position="154"/>
        <end position="229"/>
    </location>
</feature>
<dbReference type="Pfam" id="PF04314">
    <property type="entry name" value="PCuAC"/>
    <property type="match status" value="1"/>
</dbReference>
<gene>
    <name evidence="2" type="ordered locus">LEPBI_I0374</name>
</gene>
<feature type="compositionally biased region" description="Basic and acidic residues" evidence="1">
    <location>
        <begin position="172"/>
        <end position="185"/>
    </location>
</feature>
<proteinExistence type="predicted"/>
<feature type="compositionally biased region" description="Polar residues" evidence="1">
    <location>
        <begin position="186"/>
        <end position="199"/>
    </location>
</feature>
<keyword evidence="3" id="KW-1185">Reference proteome</keyword>
<dbReference type="InterPro" id="IPR036182">
    <property type="entry name" value="PCuAC_sf"/>
</dbReference>